<evidence type="ECO:0000313" key="2">
    <source>
        <dbReference type="Proteomes" id="UP000182110"/>
    </source>
</evidence>
<dbReference type="EMBL" id="CCXW01000001">
    <property type="protein sequence ID" value="CEG31430.1"/>
    <property type="molecule type" value="Genomic_DNA"/>
</dbReference>
<sequence>MLPMARLMKIEEEYKGKLEIAKEMSDNEKIIHYQGACEGLKVAMSAFTPYLNK</sequence>
<comment type="caution">
    <text evidence="1">The sequence shown here is derived from an EMBL/GenBank/DDBJ whole genome shotgun (WGS) entry which is preliminary data.</text>
</comment>
<dbReference type="Proteomes" id="UP000182110">
    <property type="component" value="Unassembled WGS sequence"/>
</dbReference>
<keyword evidence="2" id="KW-1185">Reference proteome</keyword>
<reference evidence="1 2" key="1">
    <citation type="journal article" date="2014" name="Genome Announc.">
        <title>Genome Sequence of Bacillus simplex Strain P558, Isolated from a Human Fecal Sample.</title>
        <authorList>
            <person name="Croce O."/>
            <person name="Hugon P."/>
            <person name="Lagier J.C."/>
            <person name="Bibi F."/>
            <person name="Robert C."/>
            <person name="Azhar E.I."/>
            <person name="Raoult D."/>
            <person name="Fournier P.E."/>
        </authorList>
    </citation>
    <scope>NUCLEOTIDE SEQUENCE [LARGE SCALE GENOMIC DNA]</scope>
    <source>
        <strain evidence="1 2">P558</strain>
    </source>
</reference>
<organism evidence="1 2">
    <name type="scientific">Peribacillus simplex</name>
    <dbReference type="NCBI Taxonomy" id="1478"/>
    <lineage>
        <taxon>Bacteria</taxon>
        <taxon>Bacillati</taxon>
        <taxon>Bacillota</taxon>
        <taxon>Bacilli</taxon>
        <taxon>Bacillales</taxon>
        <taxon>Bacillaceae</taxon>
        <taxon>Peribacillus</taxon>
    </lineage>
</organism>
<name>A0AAN2PH58_9BACI</name>
<evidence type="ECO:0000313" key="1">
    <source>
        <dbReference type="EMBL" id="CEG31430.1"/>
    </source>
</evidence>
<gene>
    <name evidence="1" type="ORF">BN1180_01574</name>
</gene>
<dbReference type="AlphaFoldDB" id="A0AAN2PH58"/>
<protein>
    <submittedName>
        <fullName evidence="1">Uncharacterized protein</fullName>
    </submittedName>
</protein>
<proteinExistence type="predicted"/>
<accession>A0AAN2PH58</accession>